<organism evidence="1 2">
    <name type="scientific">blood disease bacterium A2-HR MARDI</name>
    <dbReference type="NCBI Taxonomy" id="1944648"/>
    <lineage>
        <taxon>Bacteria</taxon>
        <taxon>Pseudomonadati</taxon>
        <taxon>Pseudomonadota</taxon>
        <taxon>Betaproteobacteria</taxon>
        <taxon>Burkholderiales</taxon>
        <taxon>Burkholderiaceae</taxon>
        <taxon>Ralstonia</taxon>
        <taxon>Ralstonia solanacearum species complex</taxon>
    </lineage>
</organism>
<dbReference type="Proteomes" id="UP000189628">
    <property type="component" value="Chromosome"/>
</dbReference>
<proteinExistence type="predicted"/>
<name>A0A1U9VDG9_9RALS</name>
<dbReference type="RefSeq" id="WP_078221543.1">
    <property type="nucleotide sequence ID" value="NZ_CP019911.1"/>
</dbReference>
<evidence type="ECO:0000313" key="2">
    <source>
        <dbReference type="Proteomes" id="UP000189628"/>
    </source>
</evidence>
<evidence type="ECO:0008006" key="3">
    <source>
        <dbReference type="Google" id="ProtNLM"/>
    </source>
</evidence>
<evidence type="ECO:0000313" key="1">
    <source>
        <dbReference type="EMBL" id="AQW28636.1"/>
    </source>
</evidence>
<dbReference type="SUPFAM" id="SSF69279">
    <property type="entry name" value="Phage tail proteins"/>
    <property type="match status" value="1"/>
</dbReference>
<dbReference type="EMBL" id="CP019911">
    <property type="protein sequence ID" value="AQW28636.1"/>
    <property type="molecule type" value="Genomic_DNA"/>
</dbReference>
<sequence>MPDLNTLPVLPNVRQPRGAVKLNGELIPGWVSWEVDNNAFRSADTFRVVFVVSMLPATRDAAWFAAQSSMLVEILAGFPADAQNFAASELDSLIYGQTDEVLFDPVKGTIELSGRDLTAALIDTKTSEHFANQTSSQIATTLAQRHGLKPVVTATKTRAGDYYKDDHASTTQQQSEWELLTFLANVEDFVLYVKGQELHFEPRPGEQTDHYVIAWDGPNADRGHPVANLVSLQFSRALTIAKGVTVEVHSWNAKQKKGFTASWPKAAKAVQPGQAAAKTQVYRYTIAGLTQDKALQRAQSIYRQIIAHEMRLTGYLPADNVLDCTKTLLVRGTGTAFDQVYFPESVMRSMTLNEGYRMNIRAKNTGPELEATQ</sequence>
<protein>
    <recommendedName>
        <fullName evidence="3">Phage tail protein</fullName>
    </recommendedName>
</protein>
<reference evidence="1 2" key="1">
    <citation type="submission" date="2017-02" db="EMBL/GenBank/DDBJ databases">
        <title>Blood Disease Bacterium A2-HR MARDI.</title>
        <authorList>
            <person name="Badrun R."/>
            <person name="Abu Bakar N."/>
            <person name="Laboh R."/>
        </authorList>
    </citation>
    <scope>NUCLEOTIDE SEQUENCE [LARGE SCALE GENOMIC DNA]</scope>
    <source>
        <strain evidence="1 2">A2-HR MARDI</strain>
    </source>
</reference>
<gene>
    <name evidence="1" type="ORF">B0B51_00420</name>
</gene>
<accession>A0A1U9VDG9</accession>
<dbReference type="AlphaFoldDB" id="A0A1U9VDG9"/>